<dbReference type="SUPFAM" id="SSF140663">
    <property type="entry name" value="TTHA0068-like"/>
    <property type="match status" value="1"/>
</dbReference>
<comment type="caution">
    <text evidence="1">The sequence shown here is derived from an EMBL/GenBank/DDBJ whole genome shotgun (WGS) entry which is preliminary data.</text>
</comment>
<evidence type="ECO:0000313" key="2">
    <source>
        <dbReference type="Proteomes" id="UP000253941"/>
    </source>
</evidence>
<organism evidence="1 2">
    <name type="scientific">Ferruginivarius sediminum</name>
    <dbReference type="NCBI Taxonomy" id="2661937"/>
    <lineage>
        <taxon>Bacteria</taxon>
        <taxon>Pseudomonadati</taxon>
        <taxon>Pseudomonadota</taxon>
        <taxon>Alphaproteobacteria</taxon>
        <taxon>Rhodospirillales</taxon>
        <taxon>Rhodospirillaceae</taxon>
        <taxon>Ferruginivarius</taxon>
    </lineage>
</organism>
<dbReference type="EMBL" id="QPMH01000003">
    <property type="protein sequence ID" value="RDD62947.1"/>
    <property type="molecule type" value="Genomic_DNA"/>
</dbReference>
<protein>
    <submittedName>
        <fullName evidence="1">DUF309 domain-containing protein</fullName>
    </submittedName>
</protein>
<gene>
    <name evidence="1" type="ORF">DRB17_04000</name>
</gene>
<keyword evidence="2" id="KW-1185">Reference proteome</keyword>
<accession>A0A369TFP5</accession>
<dbReference type="Proteomes" id="UP000253941">
    <property type="component" value="Unassembled WGS sequence"/>
</dbReference>
<dbReference type="InterPro" id="IPR023203">
    <property type="entry name" value="TTHA0068_sf"/>
</dbReference>
<sequence length="171" mass="18968">MSGHLSRPPRYLPETPFPPYAYVPGRHPHPVRDPAGHMYGQEDLPPYAVEPTHWRDCKAFLHGVDLFNHGYYWEAHEAWEGLWRAYPPESNAARLLQGLIKLAAAGVKAREGRARGVSRHAARARALFAGLPEEAKLFGVSPDKLATAAARLTTEPPGPELDGLKLVLRPE</sequence>
<name>A0A369TFP5_9PROT</name>
<evidence type="ECO:0000313" key="1">
    <source>
        <dbReference type="EMBL" id="RDD62947.1"/>
    </source>
</evidence>
<dbReference type="Gene3D" id="1.10.3450.10">
    <property type="entry name" value="TTHA0068-like"/>
    <property type="match status" value="1"/>
</dbReference>
<reference evidence="1 2" key="1">
    <citation type="submission" date="2018-07" db="EMBL/GenBank/DDBJ databases">
        <title>Venubactetium sediminum gen. nov., sp. nov., isolated from a marine solar saltern.</title>
        <authorList>
            <person name="Wang S."/>
        </authorList>
    </citation>
    <scope>NUCLEOTIDE SEQUENCE [LARGE SCALE GENOMIC DNA]</scope>
    <source>
        <strain evidence="1 2">WD2A32</strain>
    </source>
</reference>
<dbReference type="Pfam" id="PF03745">
    <property type="entry name" value="DUF309"/>
    <property type="match status" value="1"/>
</dbReference>
<dbReference type="AlphaFoldDB" id="A0A369TFP5"/>
<proteinExistence type="predicted"/>
<dbReference type="InterPro" id="IPR005500">
    <property type="entry name" value="DUF309"/>
</dbReference>